<proteinExistence type="predicted"/>
<sequence length="83" mass="9045">MVLAPYAYSLLMLMVTEDGYQSLNKSRKMRNKWLSRPAGAICGGRRGEPEVGQKRCAQRVLLSPHIGAAGRAMMAGGNPQWGP</sequence>
<name>A0A1S7TN94_9HYPH</name>
<dbReference type="EMBL" id="FCNP01000018">
    <property type="protein sequence ID" value="CVI56068.1"/>
    <property type="molecule type" value="Genomic_DNA"/>
</dbReference>
<keyword evidence="2" id="KW-1185">Reference proteome</keyword>
<dbReference type="Proteomes" id="UP000192140">
    <property type="component" value="Unassembled WGS sequence"/>
</dbReference>
<evidence type="ECO:0000313" key="2">
    <source>
        <dbReference type="Proteomes" id="UP000192140"/>
    </source>
</evidence>
<accession>A0A1S7TN94</accession>
<comment type="caution">
    <text evidence="1">The sequence shown here is derived from an EMBL/GenBank/DDBJ whole genome shotgun (WGS) entry which is preliminary data.</text>
</comment>
<dbReference type="AlphaFoldDB" id="A0A1S7TN94"/>
<evidence type="ECO:0000313" key="1">
    <source>
        <dbReference type="EMBL" id="CVI56068.1"/>
    </source>
</evidence>
<gene>
    <name evidence="1" type="ORF">AGR7A_Cc250121</name>
</gene>
<protein>
    <submittedName>
        <fullName evidence="1">Uncharacterized protein</fullName>
    </submittedName>
</protein>
<organism evidence="1 2">
    <name type="scientific">Agrobacterium deltaense NCPPB 1641</name>
    <dbReference type="NCBI Taxonomy" id="1183425"/>
    <lineage>
        <taxon>Bacteria</taxon>
        <taxon>Pseudomonadati</taxon>
        <taxon>Pseudomonadota</taxon>
        <taxon>Alphaproteobacteria</taxon>
        <taxon>Hyphomicrobiales</taxon>
        <taxon>Rhizobiaceae</taxon>
        <taxon>Rhizobium/Agrobacterium group</taxon>
        <taxon>Agrobacterium</taxon>
    </lineage>
</organism>
<reference evidence="1" key="1">
    <citation type="submission" date="2016-01" db="EMBL/GenBank/DDBJ databases">
        <authorList>
            <person name="Regsiter A."/>
            <person name="william w."/>
        </authorList>
    </citation>
    <scope>NUCLEOTIDE SEQUENCE</scope>
    <source>
        <strain evidence="1">NCPPB 1641</strain>
    </source>
</reference>